<evidence type="ECO:0000313" key="2">
    <source>
        <dbReference type="EMBL" id="KAG0726454.1"/>
    </source>
</evidence>
<reference evidence="2" key="1">
    <citation type="submission" date="2020-07" db="EMBL/GenBank/DDBJ databases">
        <title>The High-quality genome of the commercially important snow crab, Chionoecetes opilio.</title>
        <authorList>
            <person name="Jeong J.-H."/>
            <person name="Ryu S."/>
        </authorList>
    </citation>
    <scope>NUCLEOTIDE SEQUENCE</scope>
    <source>
        <strain evidence="2">MADBK_172401_WGS</strain>
        <tissue evidence="2">Digestive gland</tissue>
    </source>
</reference>
<evidence type="ECO:0000256" key="1">
    <source>
        <dbReference type="SAM" id="MobiDB-lite"/>
    </source>
</evidence>
<evidence type="ECO:0000313" key="3">
    <source>
        <dbReference type="Proteomes" id="UP000770661"/>
    </source>
</evidence>
<name>A0A8J5CZ00_CHIOP</name>
<dbReference type="AlphaFoldDB" id="A0A8J5CZ00"/>
<gene>
    <name evidence="2" type="ORF">GWK47_036519</name>
</gene>
<sequence length="208" mass="22573">MGGGPSGRKTRCPKKGPLHSGPEYPVAQMSTRASGRLLAVMYRAGIVPNLEARRVGAVGESVAHLLSMRLSGPSPRSCLIHTNPPFLHVHGVVLQLLGITHTGVRGGLPLPRRPQSNGITTNSWFVEVERPFALIVVMLASWNAPSPVRWDFLTVFWDADGERCSSAGLLPCCLSRENRFLLLSDHTLVDSPCASDDDHIREGPVKVE</sequence>
<feature type="compositionally biased region" description="Basic residues" evidence="1">
    <location>
        <begin position="8"/>
        <end position="17"/>
    </location>
</feature>
<dbReference type="Proteomes" id="UP000770661">
    <property type="component" value="Unassembled WGS sequence"/>
</dbReference>
<feature type="region of interest" description="Disordered" evidence="1">
    <location>
        <begin position="1"/>
        <end position="27"/>
    </location>
</feature>
<organism evidence="2 3">
    <name type="scientific">Chionoecetes opilio</name>
    <name type="common">Atlantic snow crab</name>
    <name type="synonym">Cancer opilio</name>
    <dbReference type="NCBI Taxonomy" id="41210"/>
    <lineage>
        <taxon>Eukaryota</taxon>
        <taxon>Metazoa</taxon>
        <taxon>Ecdysozoa</taxon>
        <taxon>Arthropoda</taxon>
        <taxon>Crustacea</taxon>
        <taxon>Multicrustacea</taxon>
        <taxon>Malacostraca</taxon>
        <taxon>Eumalacostraca</taxon>
        <taxon>Eucarida</taxon>
        <taxon>Decapoda</taxon>
        <taxon>Pleocyemata</taxon>
        <taxon>Brachyura</taxon>
        <taxon>Eubrachyura</taxon>
        <taxon>Majoidea</taxon>
        <taxon>Majidae</taxon>
        <taxon>Chionoecetes</taxon>
    </lineage>
</organism>
<keyword evidence="3" id="KW-1185">Reference proteome</keyword>
<proteinExistence type="predicted"/>
<dbReference type="EMBL" id="JACEEZ010004405">
    <property type="protein sequence ID" value="KAG0726454.1"/>
    <property type="molecule type" value="Genomic_DNA"/>
</dbReference>
<comment type="caution">
    <text evidence="2">The sequence shown here is derived from an EMBL/GenBank/DDBJ whole genome shotgun (WGS) entry which is preliminary data.</text>
</comment>
<protein>
    <submittedName>
        <fullName evidence="2">Uncharacterized protein</fullName>
    </submittedName>
</protein>
<accession>A0A8J5CZ00</accession>